<dbReference type="SMART" id="SM00060">
    <property type="entry name" value="FN3"/>
    <property type="match status" value="1"/>
</dbReference>
<proteinExistence type="predicted"/>
<name>A0A9P0A5D9_BEMTA</name>
<dbReference type="InterPro" id="IPR001870">
    <property type="entry name" value="B30.2/SPRY"/>
</dbReference>
<dbReference type="Proteomes" id="UP001152759">
    <property type="component" value="Chromosome 3"/>
</dbReference>
<evidence type="ECO:0000259" key="3">
    <source>
        <dbReference type="PROSITE" id="PS50853"/>
    </source>
</evidence>
<evidence type="ECO:0000313" key="5">
    <source>
        <dbReference type="Proteomes" id="UP001152759"/>
    </source>
</evidence>
<dbReference type="Pfam" id="PF00622">
    <property type="entry name" value="SPRY"/>
    <property type="match status" value="1"/>
</dbReference>
<dbReference type="InterPro" id="IPR013320">
    <property type="entry name" value="ConA-like_dom_sf"/>
</dbReference>
<keyword evidence="1" id="KW-0175">Coiled coil</keyword>
<dbReference type="PROSITE" id="PS50188">
    <property type="entry name" value="B302_SPRY"/>
    <property type="match status" value="1"/>
</dbReference>
<dbReference type="InterPro" id="IPR050617">
    <property type="entry name" value="E3_ligase_FN3/SPRY"/>
</dbReference>
<keyword evidence="5" id="KW-1185">Reference proteome</keyword>
<dbReference type="InterPro" id="IPR003961">
    <property type="entry name" value="FN3_dom"/>
</dbReference>
<dbReference type="Pfam" id="PF00041">
    <property type="entry name" value="fn3"/>
    <property type="match status" value="1"/>
</dbReference>
<dbReference type="InterPro" id="IPR036116">
    <property type="entry name" value="FN3_sf"/>
</dbReference>
<dbReference type="AlphaFoldDB" id="A0A9P0A5D9"/>
<dbReference type="Gene3D" id="2.60.120.920">
    <property type="match status" value="1"/>
</dbReference>
<dbReference type="FunFam" id="2.60.40.10:FF:000178">
    <property type="entry name" value="E3 ubiquitin-protein ligase TRIM9 isoform X1"/>
    <property type="match status" value="1"/>
</dbReference>
<dbReference type="CDD" id="cd12889">
    <property type="entry name" value="SPRY_PRY_TRIM67_9"/>
    <property type="match status" value="1"/>
</dbReference>
<dbReference type="EMBL" id="OU963864">
    <property type="protein sequence ID" value="CAH0386020.1"/>
    <property type="molecule type" value="Genomic_DNA"/>
</dbReference>
<feature type="domain" description="B30.2/SPRY" evidence="2">
    <location>
        <begin position="220"/>
        <end position="388"/>
    </location>
</feature>
<dbReference type="SUPFAM" id="SSF49899">
    <property type="entry name" value="Concanavalin A-like lectins/glucanases"/>
    <property type="match status" value="1"/>
</dbReference>
<dbReference type="InterPro" id="IPR003877">
    <property type="entry name" value="SPRY_dom"/>
</dbReference>
<dbReference type="GO" id="GO:0007411">
    <property type="term" value="P:axon guidance"/>
    <property type="evidence" value="ECO:0007669"/>
    <property type="project" value="TreeGrafter"/>
</dbReference>
<dbReference type="PANTHER" id="PTHR24099:SF15">
    <property type="entry name" value="E3 UBIQUITIN-PROTEIN LIGASE TRIM9"/>
    <property type="match status" value="1"/>
</dbReference>
<sequence length="388" mass="43315">MVAKLTQILSNEIEKELSQHLQQLSEKARSTTEFIQRLKSMTEKLNENCVEFEATVSAKFDKLVEAIVNRKKQLLEYVRQDRDVKQRTLKDQVGSMLIARVGSTDMTWHKDSVTSPRLSPHLDLTLDDKPLLKAIEQLNFIQMKPPGPPTIIAEECSAENNGVTLSWQPPHSSYVEGYVLELDDGNGGDFREVYCGTETVCTVDGLHFNSTYNARVKAFNNTGEGEYSDLIGLQTAEVAWFTLDPCLSHPDIAFSADQCTITCEGYEHRVALGSVGFSRGVHYWEFSIDKYDSDTDPSFGIARLDVCKHQMLGKDDKGWSMYIDKQRSWLMHDNAHGGRCEGGIQAGSTGGVAFHDLFGVFYPAISINRGVTVTLHTAIEAPSDSEEM</sequence>
<dbReference type="InterPro" id="IPR043136">
    <property type="entry name" value="B30.2/SPRY_sf"/>
</dbReference>
<gene>
    <name evidence="4" type="ORF">BEMITA_LOCUS5187</name>
</gene>
<evidence type="ECO:0000313" key="4">
    <source>
        <dbReference type="EMBL" id="CAH0386020.1"/>
    </source>
</evidence>
<evidence type="ECO:0000259" key="2">
    <source>
        <dbReference type="PROSITE" id="PS50188"/>
    </source>
</evidence>
<dbReference type="CDD" id="cd00063">
    <property type="entry name" value="FN3"/>
    <property type="match status" value="1"/>
</dbReference>
<dbReference type="Gene3D" id="2.60.40.10">
    <property type="entry name" value="Immunoglobulins"/>
    <property type="match status" value="1"/>
</dbReference>
<accession>A0A9P0A5D9</accession>
<dbReference type="PANTHER" id="PTHR24099">
    <property type="entry name" value="E3 UBIQUITIN-PROTEIN LIGASE TRIM36-RELATED"/>
    <property type="match status" value="1"/>
</dbReference>
<feature type="domain" description="Fibronectin type-III" evidence="3">
    <location>
        <begin position="145"/>
        <end position="238"/>
    </location>
</feature>
<protein>
    <submittedName>
        <fullName evidence="4">Uncharacterized protein</fullName>
    </submittedName>
</protein>
<dbReference type="PRINTS" id="PR00014">
    <property type="entry name" value="FNTYPEIII"/>
</dbReference>
<dbReference type="SUPFAM" id="SSF49265">
    <property type="entry name" value="Fibronectin type III"/>
    <property type="match status" value="1"/>
</dbReference>
<dbReference type="PROSITE" id="PS50853">
    <property type="entry name" value="FN3"/>
    <property type="match status" value="1"/>
</dbReference>
<reference evidence="4" key="1">
    <citation type="submission" date="2021-12" db="EMBL/GenBank/DDBJ databases">
        <authorList>
            <person name="King R."/>
        </authorList>
    </citation>
    <scope>NUCLEOTIDE SEQUENCE</scope>
</reference>
<dbReference type="InterPro" id="IPR013783">
    <property type="entry name" value="Ig-like_fold"/>
</dbReference>
<evidence type="ECO:0000256" key="1">
    <source>
        <dbReference type="ARBA" id="ARBA00023054"/>
    </source>
</evidence>
<organism evidence="4 5">
    <name type="scientific">Bemisia tabaci</name>
    <name type="common">Sweetpotato whitefly</name>
    <name type="synonym">Aleurodes tabaci</name>
    <dbReference type="NCBI Taxonomy" id="7038"/>
    <lineage>
        <taxon>Eukaryota</taxon>
        <taxon>Metazoa</taxon>
        <taxon>Ecdysozoa</taxon>
        <taxon>Arthropoda</taxon>
        <taxon>Hexapoda</taxon>
        <taxon>Insecta</taxon>
        <taxon>Pterygota</taxon>
        <taxon>Neoptera</taxon>
        <taxon>Paraneoptera</taxon>
        <taxon>Hemiptera</taxon>
        <taxon>Sternorrhyncha</taxon>
        <taxon>Aleyrodoidea</taxon>
        <taxon>Aleyrodidae</taxon>
        <taxon>Aleyrodinae</taxon>
        <taxon>Bemisia</taxon>
    </lineage>
</organism>
<dbReference type="GO" id="GO:0043005">
    <property type="term" value="C:neuron projection"/>
    <property type="evidence" value="ECO:0007669"/>
    <property type="project" value="TreeGrafter"/>
</dbReference>